<dbReference type="OMA" id="CEAYLQN"/>
<keyword evidence="5" id="KW-0175">Coiled coil</keyword>
<evidence type="ECO:0000256" key="1">
    <source>
        <dbReference type="ARBA" id="ARBA00022723"/>
    </source>
</evidence>
<gene>
    <name evidence="9" type="primary">LOC118240543</name>
</gene>
<reference evidence="9" key="3">
    <citation type="submission" date="2020-05" db="EMBL/GenBank/DDBJ databases">
        <title>Electrophorus electricus (electric eel) genome, fEleEle1, primary haplotype.</title>
        <authorList>
            <person name="Myers G."/>
            <person name="Meyer A."/>
            <person name="Fedrigo O."/>
            <person name="Formenti G."/>
            <person name="Rhie A."/>
            <person name="Tracey A."/>
            <person name="Sims Y."/>
            <person name="Jarvis E.D."/>
        </authorList>
    </citation>
    <scope>NUCLEOTIDE SEQUENCE [LARGE SCALE GENOMIC DNA]</scope>
</reference>
<dbReference type="SUPFAM" id="SSF57845">
    <property type="entry name" value="B-box zinc-binding domain"/>
    <property type="match status" value="1"/>
</dbReference>
<dbReference type="InterPro" id="IPR003877">
    <property type="entry name" value="SPRY_dom"/>
</dbReference>
<sequence length="463" mass="52982">MAAANLLSEEEFSCPVCCDIFRDPVLLSCSHSVCRTCLQQFWETKGSQECPVCRRRSSKSDPPCNRALKNLCEAFLESRSQRASAEFEVLCSLHNEKLKLFCLEDQQPVCVVCNLSKAHKNHNCCPIDEAVCDFKNKLKTSLERLQQNLKALEEVKQTCDETAAHIKCQAQHTERQIKEEFEKLHQFLRDEESARIAALKEEEEQKSHMMRRKIEEMNGEIESLSDQIRNLQKEMEAEDILVQHTPKEPEKVSALLINVAKHLSSLKFRVWENMQKILQYTPVTLDPNTAHPHLHLSDDLTTAECRPQTSLLPDNPERFEVYPCVLGSEGFNSGTHCWDVDVGGSEYWALGVIRESESRKGSSVWDSVWSLHYSKSSNEYWISCPGQADHVLTPTEKLQRVRVQLDWDRGKVTFTDLITSSHLHTITHTFTDTVFPIIYSYSSPVRLLPAKISVMIENQSVVC</sequence>
<name>A0A4W4E113_ELEEL</name>
<reference evidence="10" key="2">
    <citation type="journal article" date="2017" name="Sci. Adv.">
        <title>A tail of two voltages: Proteomic comparison of the three electric organs of the electric eel.</title>
        <authorList>
            <person name="Traeger L.L."/>
            <person name="Sabat G."/>
            <person name="Barrett-Wilt G.A."/>
            <person name="Wells G.B."/>
            <person name="Sussman M.R."/>
        </authorList>
    </citation>
    <scope>NUCLEOTIDE SEQUENCE [LARGE SCALE GENOMIC DNA]</scope>
</reference>
<keyword evidence="3" id="KW-0862">Zinc</keyword>
<reference evidence="9" key="5">
    <citation type="submission" date="2025-09" db="UniProtKB">
        <authorList>
            <consortium name="Ensembl"/>
        </authorList>
    </citation>
    <scope>IDENTIFICATION</scope>
</reference>
<dbReference type="PROSITE" id="PS50119">
    <property type="entry name" value="ZF_BBOX"/>
    <property type="match status" value="1"/>
</dbReference>
<protein>
    <submittedName>
        <fullName evidence="9">Uncharacterized protein</fullName>
    </submittedName>
</protein>
<dbReference type="SMART" id="SM00589">
    <property type="entry name" value="PRY"/>
    <property type="match status" value="1"/>
</dbReference>
<proteinExistence type="predicted"/>
<evidence type="ECO:0000256" key="3">
    <source>
        <dbReference type="ARBA" id="ARBA00022833"/>
    </source>
</evidence>
<dbReference type="Pfam" id="PF13765">
    <property type="entry name" value="PRY"/>
    <property type="match status" value="1"/>
</dbReference>
<dbReference type="SUPFAM" id="SSF49899">
    <property type="entry name" value="Concanavalin A-like lectins/glucanases"/>
    <property type="match status" value="1"/>
</dbReference>
<dbReference type="PROSITE" id="PS50188">
    <property type="entry name" value="B302_SPRY"/>
    <property type="match status" value="1"/>
</dbReference>
<dbReference type="Gene3D" id="3.30.160.60">
    <property type="entry name" value="Classic Zinc Finger"/>
    <property type="match status" value="1"/>
</dbReference>
<dbReference type="Pfam" id="PF00643">
    <property type="entry name" value="zf-B_box"/>
    <property type="match status" value="1"/>
</dbReference>
<evidence type="ECO:0000259" key="8">
    <source>
        <dbReference type="PROSITE" id="PS50188"/>
    </source>
</evidence>
<dbReference type="Proteomes" id="UP000314983">
    <property type="component" value="Chromosome 22"/>
</dbReference>
<dbReference type="InterPro" id="IPR050143">
    <property type="entry name" value="TRIM/RBCC"/>
</dbReference>
<reference evidence="10" key="1">
    <citation type="journal article" date="2014" name="Science">
        <title>Nonhuman genetics. Genomic basis for the convergent evolution of electric organs.</title>
        <authorList>
            <person name="Gallant J.R."/>
            <person name="Traeger L.L."/>
            <person name="Volkening J.D."/>
            <person name="Moffett H."/>
            <person name="Chen P.H."/>
            <person name="Novina C.D."/>
            <person name="Phillips G.N.Jr."/>
            <person name="Anand R."/>
            <person name="Wells G.B."/>
            <person name="Pinch M."/>
            <person name="Guth R."/>
            <person name="Unguez G.A."/>
            <person name="Albert J.S."/>
            <person name="Zakon H.H."/>
            <person name="Samanta M.P."/>
            <person name="Sussman M.R."/>
        </authorList>
    </citation>
    <scope>NUCLEOTIDE SEQUENCE [LARGE SCALE GENOMIC DNA]</scope>
</reference>
<keyword evidence="10" id="KW-1185">Reference proteome</keyword>
<dbReference type="Gene3D" id="2.60.120.920">
    <property type="match status" value="1"/>
</dbReference>
<dbReference type="Pfam" id="PF00622">
    <property type="entry name" value="SPRY"/>
    <property type="match status" value="1"/>
</dbReference>
<dbReference type="Pfam" id="PF13445">
    <property type="entry name" value="zf-RING_UBOX"/>
    <property type="match status" value="1"/>
</dbReference>
<dbReference type="InterPro" id="IPR006574">
    <property type="entry name" value="PRY"/>
</dbReference>
<keyword evidence="2 4" id="KW-0863">Zinc-finger</keyword>
<evidence type="ECO:0000259" key="6">
    <source>
        <dbReference type="PROSITE" id="PS50089"/>
    </source>
</evidence>
<dbReference type="CDD" id="cd12893">
    <property type="entry name" value="SPRY_PRY_TRIM35"/>
    <property type="match status" value="1"/>
</dbReference>
<dbReference type="InterPro" id="IPR000315">
    <property type="entry name" value="Znf_B-box"/>
</dbReference>
<dbReference type="InterPro" id="IPR013320">
    <property type="entry name" value="ConA-like_dom_sf"/>
</dbReference>
<accession>A0A4W4E113</accession>
<feature type="domain" description="RING-type" evidence="6">
    <location>
        <begin position="14"/>
        <end position="54"/>
    </location>
</feature>
<dbReference type="InterPro" id="IPR027370">
    <property type="entry name" value="Znf-RING_euk"/>
</dbReference>
<dbReference type="SUPFAM" id="SSF57850">
    <property type="entry name" value="RING/U-box"/>
    <property type="match status" value="1"/>
</dbReference>
<dbReference type="GO" id="GO:0008270">
    <property type="term" value="F:zinc ion binding"/>
    <property type="evidence" value="ECO:0007669"/>
    <property type="project" value="UniProtKB-KW"/>
</dbReference>
<evidence type="ECO:0000256" key="5">
    <source>
        <dbReference type="SAM" id="Coils"/>
    </source>
</evidence>
<dbReference type="InterPro" id="IPR001870">
    <property type="entry name" value="B30.2/SPRY"/>
</dbReference>
<dbReference type="PANTHER" id="PTHR24103">
    <property type="entry name" value="E3 UBIQUITIN-PROTEIN LIGASE TRIM"/>
    <property type="match status" value="1"/>
</dbReference>
<feature type="domain" description="B box-type" evidence="7">
    <location>
        <begin position="86"/>
        <end position="127"/>
    </location>
</feature>
<reference evidence="9" key="4">
    <citation type="submission" date="2025-08" db="UniProtKB">
        <authorList>
            <consortium name="Ensembl"/>
        </authorList>
    </citation>
    <scope>IDENTIFICATION</scope>
</reference>
<dbReference type="SMART" id="SM00336">
    <property type="entry name" value="BBOX"/>
    <property type="match status" value="1"/>
</dbReference>
<organism evidence="9 10">
    <name type="scientific">Electrophorus electricus</name>
    <name type="common">Electric eel</name>
    <name type="synonym">Gymnotus electricus</name>
    <dbReference type="NCBI Taxonomy" id="8005"/>
    <lineage>
        <taxon>Eukaryota</taxon>
        <taxon>Metazoa</taxon>
        <taxon>Chordata</taxon>
        <taxon>Craniata</taxon>
        <taxon>Vertebrata</taxon>
        <taxon>Euteleostomi</taxon>
        <taxon>Actinopterygii</taxon>
        <taxon>Neopterygii</taxon>
        <taxon>Teleostei</taxon>
        <taxon>Ostariophysi</taxon>
        <taxon>Gymnotiformes</taxon>
        <taxon>Gymnotoidei</taxon>
        <taxon>Gymnotidae</taxon>
        <taxon>Electrophorus</taxon>
    </lineage>
</organism>
<feature type="coiled-coil region" evidence="5">
    <location>
        <begin position="135"/>
        <end position="162"/>
    </location>
</feature>
<dbReference type="InterPro" id="IPR017907">
    <property type="entry name" value="Znf_RING_CS"/>
</dbReference>
<dbReference type="InterPro" id="IPR043136">
    <property type="entry name" value="B30.2/SPRY_sf"/>
</dbReference>
<dbReference type="InterPro" id="IPR003879">
    <property type="entry name" value="Butyrophylin_SPRY"/>
</dbReference>
<feature type="coiled-coil region" evidence="5">
    <location>
        <begin position="200"/>
        <end position="241"/>
    </location>
</feature>
<dbReference type="Gene3D" id="3.30.40.10">
    <property type="entry name" value="Zinc/RING finger domain, C3HC4 (zinc finger)"/>
    <property type="match status" value="1"/>
</dbReference>
<dbReference type="InterPro" id="IPR013083">
    <property type="entry name" value="Znf_RING/FYVE/PHD"/>
</dbReference>
<dbReference type="AlphaFoldDB" id="A0A4W4E113"/>
<keyword evidence="1" id="KW-0479">Metal-binding</keyword>
<dbReference type="PROSITE" id="PS50089">
    <property type="entry name" value="ZF_RING_2"/>
    <property type="match status" value="1"/>
</dbReference>
<evidence type="ECO:0000313" key="9">
    <source>
        <dbReference type="Ensembl" id="ENSEEEP00000004696.2"/>
    </source>
</evidence>
<evidence type="ECO:0000313" key="10">
    <source>
        <dbReference type="Proteomes" id="UP000314983"/>
    </source>
</evidence>
<evidence type="ECO:0000259" key="7">
    <source>
        <dbReference type="PROSITE" id="PS50119"/>
    </source>
</evidence>
<dbReference type="SMART" id="SM00184">
    <property type="entry name" value="RING"/>
    <property type="match status" value="1"/>
</dbReference>
<dbReference type="PROSITE" id="PS00518">
    <property type="entry name" value="ZF_RING_1"/>
    <property type="match status" value="1"/>
</dbReference>
<dbReference type="Ensembl" id="ENSEEET00000004761.2">
    <property type="protein sequence ID" value="ENSEEEP00000004696.2"/>
    <property type="gene ID" value="ENSEEEG00000028696.1"/>
</dbReference>
<evidence type="ECO:0000256" key="2">
    <source>
        <dbReference type="ARBA" id="ARBA00022771"/>
    </source>
</evidence>
<dbReference type="PRINTS" id="PR01407">
    <property type="entry name" value="BUTYPHLNCDUF"/>
</dbReference>
<dbReference type="GeneTree" id="ENSGT00970000193390"/>
<dbReference type="InterPro" id="IPR001841">
    <property type="entry name" value="Znf_RING"/>
</dbReference>
<feature type="domain" description="B30.2/SPRY" evidence="8">
    <location>
        <begin position="263"/>
        <end position="461"/>
    </location>
</feature>
<dbReference type="SMART" id="SM00449">
    <property type="entry name" value="SPRY"/>
    <property type="match status" value="1"/>
</dbReference>
<evidence type="ECO:0000256" key="4">
    <source>
        <dbReference type="PROSITE-ProRule" id="PRU00024"/>
    </source>
</evidence>